<gene>
    <name evidence="4" type="ORF">PMZ80_010902</name>
</gene>
<dbReference type="PRINTS" id="PR00420">
    <property type="entry name" value="RNGMNOXGNASE"/>
</dbReference>
<dbReference type="InterPro" id="IPR050493">
    <property type="entry name" value="FAD-dep_Monooxygenase_BioMet"/>
</dbReference>
<keyword evidence="5" id="KW-1185">Reference proteome</keyword>
<dbReference type="EMBL" id="JAVHJV010000022">
    <property type="protein sequence ID" value="KAK5936783.1"/>
    <property type="molecule type" value="Genomic_DNA"/>
</dbReference>
<evidence type="ECO:0000313" key="4">
    <source>
        <dbReference type="EMBL" id="KAK5936783.1"/>
    </source>
</evidence>
<dbReference type="SUPFAM" id="SSF51905">
    <property type="entry name" value="FAD/NAD(P)-binding domain"/>
    <property type="match status" value="1"/>
</dbReference>
<evidence type="ECO:0008006" key="6">
    <source>
        <dbReference type="Google" id="ProtNLM"/>
    </source>
</evidence>
<name>A0ABR0R913_9EURO</name>
<comment type="caution">
    <text evidence="4">The sequence shown here is derived from an EMBL/GenBank/DDBJ whole genome shotgun (WGS) entry which is preliminary data.</text>
</comment>
<dbReference type="InterPro" id="IPR036188">
    <property type="entry name" value="FAD/NAD-bd_sf"/>
</dbReference>
<dbReference type="PANTHER" id="PTHR13789">
    <property type="entry name" value="MONOOXYGENASE"/>
    <property type="match status" value="1"/>
</dbReference>
<dbReference type="Proteomes" id="UP001334248">
    <property type="component" value="Unassembled WGS sequence"/>
</dbReference>
<evidence type="ECO:0000256" key="2">
    <source>
        <dbReference type="ARBA" id="ARBA00023002"/>
    </source>
</evidence>
<evidence type="ECO:0000256" key="1">
    <source>
        <dbReference type="ARBA" id="ARBA00007992"/>
    </source>
</evidence>
<comment type="similarity">
    <text evidence="1">Belongs to the paxM FAD-dependent monooxygenase family.</text>
</comment>
<proteinExistence type="inferred from homology"/>
<evidence type="ECO:0000256" key="3">
    <source>
        <dbReference type="ARBA" id="ARBA00023033"/>
    </source>
</evidence>
<reference evidence="4 5" key="1">
    <citation type="journal article" date="2023" name="Res Sq">
        <title>Genomic and morphological characterization of Knufia obscura isolated from the Mars 2020 spacecraft assembly facility.</title>
        <authorList>
            <person name="Chander A.M."/>
            <person name="Teixeira M.M."/>
            <person name="Singh N.K."/>
            <person name="Williams M.P."/>
            <person name="Parker C.W."/>
            <person name="Leo P."/>
            <person name="Stajich J.E."/>
            <person name="Torok T."/>
            <person name="Tighe S."/>
            <person name="Mason C.E."/>
            <person name="Venkateswaran K."/>
        </authorList>
    </citation>
    <scope>NUCLEOTIDE SEQUENCE [LARGE SCALE GENOMIC DNA]</scope>
    <source>
        <strain evidence="4 5">CCFEE 5817</strain>
    </source>
</reference>
<protein>
    <recommendedName>
        <fullName evidence="6">FAD-binding domain-containing protein</fullName>
    </recommendedName>
</protein>
<dbReference type="PANTHER" id="PTHR13789:SF309">
    <property type="entry name" value="PUTATIVE (AFU_ORTHOLOGUE AFUA_6G14510)-RELATED"/>
    <property type="match status" value="1"/>
</dbReference>
<sequence length="565" mass="61995">MKVIIVGAGIAGLSSYIFLHKHLARDHPNDYSITIYEAYDIKQMEYDAPGREELQRSENESLFTVKIIGNAIGLGKNGLAVLRRLDDDGSVLRQIQQKGNCVSKWRIMTARGWNIVDANVQASTGNEGQGDGKTTDTVMIARQVAWEVLRDQVLSINRDAVSKKKVTSIEDSPDGKVILHFTDNTKDSADLLIGADGLHSIVRQTIFKDNKDLEPQSWLQWLTRQAAKKKDYITPHYEGLTGLGGFIPSSVLAKTNYDPTAMSITFGPNGFFGHGYIGPVSHGASGNASTGALAAWWSTFSSDSPRPYQQDTTITSTATSHSESALKITFNKHRALQDLLHRHRSWSNPNIQAILDYIEENESIEHMYPTYTTPELPTWISHGNKSNSNMVLVGDAAHALQPSSGQGACQALEDAEALALFLKHYLALPAPTGGAHAVCVQKRAIGKALSAYVSFRKPRVAMIYKQSQRMSGRKMDMGVLMEYVMYAAIWIGTKMGGWGRYNEALFGYDLPGEVERVLRGEGRGGIRDGCWRMGGQRAVGMVVGWCEHVGGVGVSVRTLYGVIDG</sequence>
<dbReference type="Gene3D" id="3.50.50.60">
    <property type="entry name" value="FAD/NAD(P)-binding domain"/>
    <property type="match status" value="1"/>
</dbReference>
<evidence type="ECO:0000313" key="5">
    <source>
        <dbReference type="Proteomes" id="UP001334248"/>
    </source>
</evidence>
<keyword evidence="2" id="KW-0560">Oxidoreductase</keyword>
<organism evidence="4 5">
    <name type="scientific">Knufia obscura</name>
    <dbReference type="NCBI Taxonomy" id="1635080"/>
    <lineage>
        <taxon>Eukaryota</taxon>
        <taxon>Fungi</taxon>
        <taxon>Dikarya</taxon>
        <taxon>Ascomycota</taxon>
        <taxon>Pezizomycotina</taxon>
        <taxon>Eurotiomycetes</taxon>
        <taxon>Chaetothyriomycetidae</taxon>
        <taxon>Chaetothyriales</taxon>
        <taxon>Trichomeriaceae</taxon>
        <taxon>Knufia</taxon>
    </lineage>
</organism>
<keyword evidence="3" id="KW-0503">Monooxygenase</keyword>
<accession>A0ABR0R913</accession>
<dbReference type="RefSeq" id="XP_064724873.1">
    <property type="nucleotide sequence ID" value="XM_064879290.1"/>
</dbReference>
<dbReference type="GeneID" id="90004351"/>